<dbReference type="Pfam" id="PF00984">
    <property type="entry name" value="UDPG_MGDP_dh"/>
    <property type="match status" value="1"/>
</dbReference>
<feature type="binding site" evidence="9">
    <location>
        <position position="320"/>
    </location>
    <ligand>
        <name>substrate</name>
    </ligand>
</feature>
<sequence length="449" mass="49148">MKIAIIGTGYVGLVTGVCLSEIGHDVTCLDINPQKIELLQKGISPIYEPGLEDLMTKNIEADRLHFTTSHIVGLKDKDVIYIAVGTPQGEDGSADLTYIYNAARNVGQNITNDVVVVTKSTVPLGTNHKVREVVLANLEGNHCVEVVSNPEFLREGSAIHDSFHGDRIVIGADKEEAANIIEEINKPFGLPILKTSISSAEMIKYAANAFLATKISFINEIANLSEKVSANIEEVASGIGMDTRIGDKFLNAGIGYGGSCFPKDTHALVKISEDNEHDFHLLKSVIQINDTQKTLLVKKAIERLGSLEGKRVAMLGLAFKPETDDMREAASIVVAEKLVAEGAEVVAYDPIATENAKNILPEEVIYAEQIEDAIMDSDVVFILTDWKEIVEKALFLSSLFMKKPIIFDGRNCYKAEDALKMQVEYISVGRDSIQPTEEKEEEYVVASSY</sequence>
<feature type="binding site" evidence="10">
    <location>
        <position position="86"/>
    </location>
    <ligand>
        <name>NAD(+)</name>
        <dbReference type="ChEBI" id="CHEBI:57540"/>
    </ligand>
</feature>
<dbReference type="NCBIfam" id="TIGR03026">
    <property type="entry name" value="NDP-sugDHase"/>
    <property type="match status" value="1"/>
</dbReference>
<evidence type="ECO:0000256" key="9">
    <source>
        <dbReference type="PIRSR" id="PIRSR500134-2"/>
    </source>
</evidence>
<organism evidence="12 13">
    <name type="scientific">Falsibacillus albus</name>
    <dbReference type="NCBI Taxonomy" id="2478915"/>
    <lineage>
        <taxon>Bacteria</taxon>
        <taxon>Bacillati</taxon>
        <taxon>Bacillota</taxon>
        <taxon>Bacilli</taxon>
        <taxon>Bacillales</taxon>
        <taxon>Bacillaceae</taxon>
        <taxon>Falsibacillus</taxon>
    </lineage>
</organism>
<dbReference type="GO" id="GO:0003979">
    <property type="term" value="F:UDP-glucose 6-dehydrogenase activity"/>
    <property type="evidence" value="ECO:0007669"/>
    <property type="project" value="UniProtKB-EC"/>
</dbReference>
<dbReference type="InterPro" id="IPR036291">
    <property type="entry name" value="NAD(P)-bd_dom_sf"/>
</dbReference>
<dbReference type="OrthoDB" id="9803238at2"/>
<comment type="catalytic activity">
    <reaction evidence="6 7">
        <text>UDP-alpha-D-glucose + 2 NAD(+) + H2O = UDP-alpha-D-glucuronate + 2 NADH + 3 H(+)</text>
        <dbReference type="Rhea" id="RHEA:23596"/>
        <dbReference type="ChEBI" id="CHEBI:15377"/>
        <dbReference type="ChEBI" id="CHEBI:15378"/>
        <dbReference type="ChEBI" id="CHEBI:57540"/>
        <dbReference type="ChEBI" id="CHEBI:57945"/>
        <dbReference type="ChEBI" id="CHEBI:58052"/>
        <dbReference type="ChEBI" id="CHEBI:58885"/>
        <dbReference type="EC" id="1.1.1.22"/>
    </reaction>
</comment>
<evidence type="ECO:0000256" key="3">
    <source>
        <dbReference type="ARBA" id="ARBA00012954"/>
    </source>
</evidence>
<evidence type="ECO:0000256" key="6">
    <source>
        <dbReference type="ARBA" id="ARBA00047473"/>
    </source>
</evidence>
<dbReference type="SUPFAM" id="SSF48179">
    <property type="entry name" value="6-phosphogluconate dehydrogenase C-terminal domain-like"/>
    <property type="match status" value="1"/>
</dbReference>
<evidence type="ECO:0000256" key="2">
    <source>
        <dbReference type="ARBA" id="ARBA00006601"/>
    </source>
</evidence>
<dbReference type="SUPFAM" id="SSF51735">
    <property type="entry name" value="NAD(P)-binding Rossmann-fold domains"/>
    <property type="match status" value="1"/>
</dbReference>
<feature type="binding site" evidence="10">
    <location>
        <position position="327"/>
    </location>
    <ligand>
        <name>NAD(+)</name>
        <dbReference type="ChEBI" id="CHEBI:57540"/>
    </ligand>
</feature>
<dbReference type="InterPro" id="IPR036220">
    <property type="entry name" value="UDP-Glc/GDP-Man_DH_C_sf"/>
</dbReference>
<evidence type="ECO:0000313" key="13">
    <source>
        <dbReference type="Proteomes" id="UP000276770"/>
    </source>
</evidence>
<feature type="binding site" evidence="9">
    <location>
        <position position="204"/>
    </location>
    <ligand>
        <name>substrate</name>
    </ligand>
</feature>
<dbReference type="GO" id="GO:0000271">
    <property type="term" value="P:polysaccharide biosynthetic process"/>
    <property type="evidence" value="ECO:0007669"/>
    <property type="project" value="InterPro"/>
</dbReference>
<name>A0A3L7K7D9_9BACI</name>
<feature type="binding site" evidence="10">
    <location>
        <position position="155"/>
    </location>
    <ligand>
        <name>NAD(+)</name>
        <dbReference type="ChEBI" id="CHEBI:57540"/>
    </ligand>
</feature>
<feature type="binding site" evidence="10">
    <location>
        <position position="263"/>
    </location>
    <ligand>
        <name>NAD(+)</name>
        <dbReference type="ChEBI" id="CHEBI:57540"/>
    </ligand>
</feature>
<dbReference type="InterPro" id="IPR008927">
    <property type="entry name" value="6-PGluconate_DH-like_C_sf"/>
</dbReference>
<reference evidence="12 13" key="1">
    <citation type="submission" date="2018-10" db="EMBL/GenBank/DDBJ databases">
        <title>Falsibacillus sp. genome draft.</title>
        <authorList>
            <person name="Shi S."/>
        </authorList>
    </citation>
    <scope>NUCLEOTIDE SEQUENCE [LARGE SCALE GENOMIC DNA]</scope>
    <source>
        <strain evidence="12 13">GY 10110</strain>
    </source>
</reference>
<dbReference type="InterPro" id="IPR014027">
    <property type="entry name" value="UDP-Glc/GDP-Man_DH_C"/>
</dbReference>
<dbReference type="Gene3D" id="1.20.5.100">
    <property type="entry name" value="Cytochrome c1, transmembrane anchor, C-terminal"/>
    <property type="match status" value="1"/>
</dbReference>
<feature type="binding site" evidence="9">
    <location>
        <begin position="152"/>
        <end position="155"/>
    </location>
    <ligand>
        <name>substrate</name>
    </ligand>
</feature>
<proteinExistence type="inferred from homology"/>
<dbReference type="GO" id="GO:0006065">
    <property type="term" value="P:UDP-glucuronate biosynthetic process"/>
    <property type="evidence" value="ECO:0007669"/>
    <property type="project" value="UniProtKB-UniPathway"/>
</dbReference>
<dbReference type="InterPro" id="IPR017476">
    <property type="entry name" value="UDP-Glc/GDP-Man"/>
</dbReference>
<feature type="binding site" evidence="10">
    <location>
        <position position="35"/>
    </location>
    <ligand>
        <name>NAD(+)</name>
        <dbReference type="ChEBI" id="CHEBI:57540"/>
    </ligand>
</feature>
<evidence type="ECO:0000313" key="12">
    <source>
        <dbReference type="EMBL" id="RLQ96642.1"/>
    </source>
</evidence>
<keyword evidence="4 7" id="KW-0560">Oxidoreductase</keyword>
<dbReference type="AlphaFoldDB" id="A0A3L7K7D9"/>
<feature type="domain" description="UDP-glucose/GDP-mannose dehydrogenase C-terminal" evidence="11">
    <location>
        <begin position="313"/>
        <end position="415"/>
    </location>
</feature>
<evidence type="ECO:0000256" key="1">
    <source>
        <dbReference type="ARBA" id="ARBA00004701"/>
    </source>
</evidence>
<dbReference type="Gene3D" id="3.40.50.720">
    <property type="entry name" value="NAD(P)-binding Rossmann-like Domain"/>
    <property type="match status" value="2"/>
</dbReference>
<dbReference type="Proteomes" id="UP000276770">
    <property type="component" value="Unassembled WGS sequence"/>
</dbReference>
<dbReference type="PIRSF" id="PIRSF500134">
    <property type="entry name" value="UDPglc_DH_bac"/>
    <property type="match status" value="1"/>
</dbReference>
<dbReference type="EMBL" id="RCVZ01000003">
    <property type="protein sequence ID" value="RLQ96642.1"/>
    <property type="molecule type" value="Genomic_DNA"/>
</dbReference>
<dbReference type="GO" id="GO:0051287">
    <property type="term" value="F:NAD binding"/>
    <property type="evidence" value="ECO:0007669"/>
    <property type="project" value="InterPro"/>
</dbReference>
<evidence type="ECO:0000256" key="5">
    <source>
        <dbReference type="ARBA" id="ARBA00023027"/>
    </source>
</evidence>
<comment type="pathway">
    <text evidence="1">Nucleotide-sugar biosynthesis; UDP-alpha-D-glucuronate biosynthesis; UDP-alpha-D-glucuronate from UDP-alpha-D-glucose: step 1/1.</text>
</comment>
<dbReference type="UniPathway" id="UPA00038">
    <property type="reaction ID" value="UER00491"/>
</dbReference>
<evidence type="ECO:0000259" key="11">
    <source>
        <dbReference type="SMART" id="SM00984"/>
    </source>
</evidence>
<dbReference type="EC" id="1.1.1.22" evidence="3 7"/>
<dbReference type="InterPro" id="IPR028357">
    <property type="entry name" value="UDPglc_DH_bac"/>
</dbReference>
<feature type="active site" description="Nucleophile" evidence="8">
    <location>
        <position position="260"/>
    </location>
</feature>
<feature type="binding site" evidence="9">
    <location>
        <begin position="249"/>
        <end position="253"/>
    </location>
    <ligand>
        <name>substrate</name>
    </ligand>
</feature>
<protein>
    <recommendedName>
        <fullName evidence="3 7">UDP-glucose 6-dehydrogenase</fullName>
        <ecNumber evidence="3 7">1.1.1.22</ecNumber>
    </recommendedName>
</protein>
<dbReference type="InterPro" id="IPR001732">
    <property type="entry name" value="UDP-Glc/GDP-Man_DH_N"/>
</dbReference>
<comment type="similarity">
    <text evidence="2 7">Belongs to the UDP-glucose/GDP-mannose dehydrogenase family.</text>
</comment>
<dbReference type="InterPro" id="IPR014026">
    <property type="entry name" value="UDP-Glc/GDP-Man_DH_dimer"/>
</dbReference>
<comment type="caution">
    <text evidence="12">The sequence shown here is derived from an EMBL/GenBank/DDBJ whole genome shotgun (WGS) entry which is preliminary data.</text>
</comment>
<dbReference type="SUPFAM" id="SSF52413">
    <property type="entry name" value="UDP-glucose/GDP-mannose dehydrogenase C-terminal domain"/>
    <property type="match status" value="1"/>
</dbReference>
<dbReference type="Pfam" id="PF03721">
    <property type="entry name" value="UDPG_MGDP_dh_N"/>
    <property type="match status" value="1"/>
</dbReference>
<evidence type="ECO:0000256" key="10">
    <source>
        <dbReference type="PIRSR" id="PIRSR500134-3"/>
    </source>
</evidence>
<dbReference type="PANTHER" id="PTHR43750:SF4">
    <property type="entry name" value="UDP-GLUCOSE 6-DEHYDROGENASE YWQF"/>
    <property type="match status" value="1"/>
</dbReference>
<evidence type="ECO:0000256" key="8">
    <source>
        <dbReference type="PIRSR" id="PIRSR500134-1"/>
    </source>
</evidence>
<feature type="binding site" evidence="10">
    <location>
        <position position="30"/>
    </location>
    <ligand>
        <name>NAD(+)</name>
        <dbReference type="ChEBI" id="CHEBI:57540"/>
    </ligand>
</feature>
<feature type="binding site" evidence="10">
    <location>
        <position position="121"/>
    </location>
    <ligand>
        <name>NAD(+)</name>
        <dbReference type="ChEBI" id="CHEBI:57540"/>
    </ligand>
</feature>
<keyword evidence="13" id="KW-1185">Reference proteome</keyword>
<evidence type="ECO:0000256" key="7">
    <source>
        <dbReference type="PIRNR" id="PIRNR000124"/>
    </source>
</evidence>
<accession>A0A3L7K7D9</accession>
<keyword evidence="5 7" id="KW-0520">NAD</keyword>
<dbReference type="RefSeq" id="WP_121679663.1">
    <property type="nucleotide sequence ID" value="NZ_RCVZ01000003.1"/>
</dbReference>
<dbReference type="PIRSF" id="PIRSF000124">
    <property type="entry name" value="UDPglc_GDPman_dh"/>
    <property type="match status" value="1"/>
</dbReference>
<dbReference type="PANTHER" id="PTHR43750">
    <property type="entry name" value="UDP-GLUCOSE 6-DEHYDROGENASE TUAD"/>
    <property type="match status" value="1"/>
</dbReference>
<dbReference type="SMART" id="SM00984">
    <property type="entry name" value="UDPG_MGDP_dh_C"/>
    <property type="match status" value="1"/>
</dbReference>
<dbReference type="Pfam" id="PF03720">
    <property type="entry name" value="UDPG_MGDP_dh_C"/>
    <property type="match status" value="1"/>
</dbReference>
<gene>
    <name evidence="12" type="ORF">D9X91_05935</name>
</gene>
<evidence type="ECO:0000256" key="4">
    <source>
        <dbReference type="ARBA" id="ARBA00023002"/>
    </source>
</evidence>
<feature type="binding site" evidence="9">
    <location>
        <position position="257"/>
    </location>
    <ligand>
        <name>substrate</name>
    </ligand>
</feature>